<sequence>MRVLRSLSNRLFLVGVLLSIASIGGAMLFVSARLTREHDHAMAQRLDETITLVERQRRALLDTSTRLARLVADLPKLKAALSTGDAPTVSPIVASYRDEIGADVLIISDATGAPVFTAGDARGDVATRRLAIDRTAPRPTATLATMAHPRGILQLVSVPVVIGVDPVENLGLLSVGMLLDDRQARDLRASTGSELAFAMGSNVLASSIGPAAASALAPVLDRDAGTIQIGRTRYAWHRYALQPMAGELADGRGEPRLVVLHSTDEADATLRSVRIALAVIALLTALTASVASYAVARTITRPLSALTSSMREMARTGMLTQQPPRPLTRVWDDEDVRTLAGTFDAMTQAIARFQQQAADRDRLTALGRLSTVIAHEIRNPLMIVRGALRGLRQQVDPTVADAAVDIEEQVQRLDRVVNEVLDFARPVHLEVAPASLHAVCRQAVAACVAAETEPPVTLTLDDAADAVQTDADRLRTVLVNLIANAREAVRAAARPPGDGLVTVGTRRASGAVMIEVADTGTGIEAAMAGQVFEPYFTTRRKGTGLGLAIARNIIEGLGGTIVLTSTPGTGTVVRITLPQENAHR</sequence>
<dbReference type="SMART" id="SM00387">
    <property type="entry name" value="HATPase_c"/>
    <property type="match status" value="1"/>
</dbReference>
<keyword evidence="4" id="KW-1003">Cell membrane</keyword>
<dbReference type="Proteomes" id="UP000076079">
    <property type="component" value="Chromosome"/>
</dbReference>
<dbReference type="SUPFAM" id="SSF47384">
    <property type="entry name" value="Homodimeric domain of signal transducing histidine kinase"/>
    <property type="match status" value="1"/>
</dbReference>
<keyword evidence="6 16" id="KW-0808">Transferase</keyword>
<dbReference type="AlphaFoldDB" id="A0A143PFZ8"/>
<comment type="subcellular location">
    <subcellularLocation>
        <location evidence="2">Cell membrane</location>
        <topology evidence="2">Multi-pass membrane protein</topology>
    </subcellularLocation>
</comment>
<feature type="domain" description="HAMP" evidence="15">
    <location>
        <begin position="297"/>
        <end position="355"/>
    </location>
</feature>
<feature type="transmembrane region" description="Helical" evidence="13">
    <location>
        <begin position="275"/>
        <end position="296"/>
    </location>
</feature>
<accession>A0A143PFZ8</accession>
<dbReference type="RefSeq" id="WP_162271278.1">
    <property type="nucleotide sequence ID" value="NZ_CP015136.1"/>
</dbReference>
<dbReference type="SUPFAM" id="SSF55874">
    <property type="entry name" value="ATPase domain of HSP90 chaperone/DNA topoisomerase II/histidine kinase"/>
    <property type="match status" value="1"/>
</dbReference>
<dbReference type="GO" id="GO:0005886">
    <property type="term" value="C:plasma membrane"/>
    <property type="evidence" value="ECO:0007669"/>
    <property type="project" value="UniProtKB-SubCell"/>
</dbReference>
<evidence type="ECO:0000256" key="9">
    <source>
        <dbReference type="ARBA" id="ARBA00022777"/>
    </source>
</evidence>
<dbReference type="GO" id="GO:0000155">
    <property type="term" value="F:phosphorelay sensor kinase activity"/>
    <property type="evidence" value="ECO:0007669"/>
    <property type="project" value="InterPro"/>
</dbReference>
<comment type="catalytic activity">
    <reaction evidence="1">
        <text>ATP + protein L-histidine = ADP + protein N-phospho-L-histidine.</text>
        <dbReference type="EC" id="2.7.13.3"/>
    </reaction>
</comment>
<dbReference type="InterPro" id="IPR036097">
    <property type="entry name" value="HisK_dim/P_sf"/>
</dbReference>
<dbReference type="InterPro" id="IPR003594">
    <property type="entry name" value="HATPase_dom"/>
</dbReference>
<protein>
    <recommendedName>
        <fullName evidence="3">histidine kinase</fullName>
        <ecNumber evidence="3">2.7.13.3</ecNumber>
    </recommendedName>
</protein>
<dbReference type="CDD" id="cd00082">
    <property type="entry name" value="HisKA"/>
    <property type="match status" value="1"/>
</dbReference>
<evidence type="ECO:0000256" key="10">
    <source>
        <dbReference type="ARBA" id="ARBA00022840"/>
    </source>
</evidence>
<evidence type="ECO:0000256" key="11">
    <source>
        <dbReference type="ARBA" id="ARBA00022989"/>
    </source>
</evidence>
<evidence type="ECO:0000259" key="14">
    <source>
        <dbReference type="PROSITE" id="PS50109"/>
    </source>
</evidence>
<dbReference type="Gene3D" id="6.10.340.10">
    <property type="match status" value="1"/>
</dbReference>
<evidence type="ECO:0000256" key="1">
    <source>
        <dbReference type="ARBA" id="ARBA00000085"/>
    </source>
</evidence>
<dbReference type="Pfam" id="PF14827">
    <property type="entry name" value="dCache_3"/>
    <property type="match status" value="1"/>
</dbReference>
<organism evidence="16 17">
    <name type="scientific">Luteitalea pratensis</name>
    <dbReference type="NCBI Taxonomy" id="1855912"/>
    <lineage>
        <taxon>Bacteria</taxon>
        <taxon>Pseudomonadati</taxon>
        <taxon>Acidobacteriota</taxon>
        <taxon>Vicinamibacteria</taxon>
        <taxon>Vicinamibacterales</taxon>
        <taxon>Vicinamibacteraceae</taxon>
        <taxon>Luteitalea</taxon>
    </lineage>
</organism>
<dbReference type="PANTHER" id="PTHR43065:SF10">
    <property type="entry name" value="PEROXIDE STRESS-ACTIVATED HISTIDINE KINASE MAK3"/>
    <property type="match status" value="1"/>
</dbReference>
<keyword evidence="8" id="KW-0547">Nucleotide-binding</keyword>
<keyword evidence="12" id="KW-0902">Two-component regulatory system</keyword>
<dbReference type="InterPro" id="IPR003660">
    <property type="entry name" value="HAMP_dom"/>
</dbReference>
<dbReference type="EMBL" id="CP015136">
    <property type="protein sequence ID" value="AMY07173.1"/>
    <property type="molecule type" value="Genomic_DNA"/>
</dbReference>
<evidence type="ECO:0000256" key="4">
    <source>
        <dbReference type="ARBA" id="ARBA00022475"/>
    </source>
</evidence>
<name>A0A143PFZ8_LUTPR</name>
<keyword evidence="13" id="KW-0472">Membrane</keyword>
<evidence type="ECO:0000256" key="7">
    <source>
        <dbReference type="ARBA" id="ARBA00022692"/>
    </source>
</evidence>
<dbReference type="Pfam" id="PF00512">
    <property type="entry name" value="HisKA"/>
    <property type="match status" value="1"/>
</dbReference>
<dbReference type="PANTHER" id="PTHR43065">
    <property type="entry name" value="SENSOR HISTIDINE KINASE"/>
    <property type="match status" value="1"/>
</dbReference>
<dbReference type="InterPro" id="IPR005467">
    <property type="entry name" value="His_kinase_dom"/>
</dbReference>
<dbReference type="PROSITE" id="PS50885">
    <property type="entry name" value="HAMP"/>
    <property type="match status" value="1"/>
</dbReference>
<dbReference type="Gene3D" id="1.10.287.130">
    <property type="match status" value="1"/>
</dbReference>
<dbReference type="GO" id="GO:0005524">
    <property type="term" value="F:ATP binding"/>
    <property type="evidence" value="ECO:0007669"/>
    <property type="project" value="UniProtKB-KW"/>
</dbReference>
<dbReference type="EC" id="2.7.13.3" evidence="3"/>
<keyword evidence="11 13" id="KW-1133">Transmembrane helix</keyword>
<keyword evidence="7 13" id="KW-0812">Transmembrane</keyword>
<reference evidence="17" key="2">
    <citation type="submission" date="2016-04" db="EMBL/GenBank/DDBJ databases">
        <title>First Complete Genome Sequence of a Subdivision 6 Acidobacterium.</title>
        <authorList>
            <person name="Huang S."/>
            <person name="Vieira S."/>
            <person name="Bunk B."/>
            <person name="Riedel T."/>
            <person name="Sproeer C."/>
            <person name="Overmann J."/>
        </authorList>
    </citation>
    <scope>NUCLEOTIDE SEQUENCE [LARGE SCALE GENOMIC DNA]</scope>
    <source>
        <strain evidence="17">DSM 100886 HEG_-6_39</strain>
    </source>
</reference>
<evidence type="ECO:0000313" key="17">
    <source>
        <dbReference type="Proteomes" id="UP000076079"/>
    </source>
</evidence>
<dbReference type="PRINTS" id="PR00344">
    <property type="entry name" value="BCTRLSENSOR"/>
</dbReference>
<dbReference type="InterPro" id="IPR003661">
    <property type="entry name" value="HisK_dim/P_dom"/>
</dbReference>
<feature type="domain" description="Histidine kinase" evidence="14">
    <location>
        <begin position="372"/>
        <end position="581"/>
    </location>
</feature>
<feature type="transmembrane region" description="Helical" evidence="13">
    <location>
        <begin position="12"/>
        <end position="32"/>
    </location>
</feature>
<keyword evidence="9" id="KW-0418">Kinase</keyword>
<dbReference type="Gene3D" id="3.30.565.10">
    <property type="entry name" value="Histidine kinase-like ATPase, C-terminal domain"/>
    <property type="match status" value="1"/>
</dbReference>
<keyword evidence="17" id="KW-1185">Reference proteome</keyword>
<evidence type="ECO:0000256" key="12">
    <source>
        <dbReference type="ARBA" id="ARBA00023012"/>
    </source>
</evidence>
<proteinExistence type="predicted"/>
<dbReference type="SUPFAM" id="SSF103190">
    <property type="entry name" value="Sensory domain-like"/>
    <property type="match status" value="1"/>
</dbReference>
<dbReference type="PROSITE" id="PS50109">
    <property type="entry name" value="HIS_KIN"/>
    <property type="match status" value="1"/>
</dbReference>
<evidence type="ECO:0000256" key="5">
    <source>
        <dbReference type="ARBA" id="ARBA00022553"/>
    </source>
</evidence>
<dbReference type="InterPro" id="IPR036890">
    <property type="entry name" value="HATPase_C_sf"/>
</dbReference>
<evidence type="ECO:0000256" key="13">
    <source>
        <dbReference type="SAM" id="Phobius"/>
    </source>
</evidence>
<dbReference type="SMART" id="SM00388">
    <property type="entry name" value="HisKA"/>
    <property type="match status" value="1"/>
</dbReference>
<gene>
    <name evidence="16" type="primary">zraS_1</name>
    <name evidence="16" type="ORF">LuPra_00340</name>
</gene>
<evidence type="ECO:0000256" key="8">
    <source>
        <dbReference type="ARBA" id="ARBA00022741"/>
    </source>
</evidence>
<evidence type="ECO:0000259" key="15">
    <source>
        <dbReference type="PROSITE" id="PS50885"/>
    </source>
</evidence>
<reference evidence="16 17" key="1">
    <citation type="journal article" date="2016" name="Genome Announc.">
        <title>First Complete Genome Sequence of a Subdivision 6 Acidobacterium Strain.</title>
        <authorList>
            <person name="Huang S."/>
            <person name="Vieira S."/>
            <person name="Bunk B."/>
            <person name="Riedel T."/>
            <person name="Sproer C."/>
            <person name="Overmann J."/>
        </authorList>
    </citation>
    <scope>NUCLEOTIDE SEQUENCE [LARGE SCALE GENOMIC DNA]</scope>
    <source>
        <strain evidence="17">DSM 100886 HEG_-6_39</strain>
    </source>
</reference>
<dbReference type="InterPro" id="IPR029150">
    <property type="entry name" value="dCache_3"/>
</dbReference>
<evidence type="ECO:0000256" key="2">
    <source>
        <dbReference type="ARBA" id="ARBA00004651"/>
    </source>
</evidence>
<evidence type="ECO:0000256" key="6">
    <source>
        <dbReference type="ARBA" id="ARBA00022679"/>
    </source>
</evidence>
<dbReference type="KEGG" id="abac:LuPra_00340"/>
<dbReference type="Pfam" id="PF02518">
    <property type="entry name" value="HATPase_c"/>
    <property type="match status" value="1"/>
</dbReference>
<dbReference type="InterPro" id="IPR029151">
    <property type="entry name" value="Sensor-like_sf"/>
</dbReference>
<evidence type="ECO:0000256" key="3">
    <source>
        <dbReference type="ARBA" id="ARBA00012438"/>
    </source>
</evidence>
<dbReference type="InterPro" id="IPR004358">
    <property type="entry name" value="Sig_transdc_His_kin-like_C"/>
</dbReference>
<keyword evidence="10" id="KW-0067">ATP-binding</keyword>
<keyword evidence="5" id="KW-0597">Phosphoprotein</keyword>
<dbReference type="STRING" id="1855912.LuPra_00340"/>
<evidence type="ECO:0000313" key="16">
    <source>
        <dbReference type="EMBL" id="AMY07173.1"/>
    </source>
</evidence>